<dbReference type="Gene3D" id="3.80.10.10">
    <property type="entry name" value="Ribonuclease Inhibitor"/>
    <property type="match status" value="1"/>
</dbReference>
<dbReference type="AlphaFoldDB" id="A0A2G5CTK5"/>
<reference evidence="2 3" key="1">
    <citation type="submission" date="2017-09" db="EMBL/GenBank/DDBJ databases">
        <title>WGS assembly of Aquilegia coerulea Goldsmith.</title>
        <authorList>
            <person name="Hodges S."/>
            <person name="Kramer E."/>
            <person name="Nordborg M."/>
            <person name="Tomkins J."/>
            <person name="Borevitz J."/>
            <person name="Derieg N."/>
            <person name="Yan J."/>
            <person name="Mihaltcheva S."/>
            <person name="Hayes R.D."/>
            <person name="Rokhsar D."/>
        </authorList>
    </citation>
    <scope>NUCLEOTIDE SEQUENCE [LARGE SCALE GENOMIC DNA]</scope>
    <source>
        <strain evidence="3">cv. Goldsmith</strain>
    </source>
</reference>
<dbReference type="InterPro" id="IPR032675">
    <property type="entry name" value="LRR_dom_sf"/>
</dbReference>
<accession>A0A2G5CTK5</accession>
<organism evidence="2 3">
    <name type="scientific">Aquilegia coerulea</name>
    <name type="common">Rocky mountain columbine</name>
    <dbReference type="NCBI Taxonomy" id="218851"/>
    <lineage>
        <taxon>Eukaryota</taxon>
        <taxon>Viridiplantae</taxon>
        <taxon>Streptophyta</taxon>
        <taxon>Embryophyta</taxon>
        <taxon>Tracheophyta</taxon>
        <taxon>Spermatophyta</taxon>
        <taxon>Magnoliopsida</taxon>
        <taxon>Ranunculales</taxon>
        <taxon>Ranunculaceae</taxon>
        <taxon>Thalictroideae</taxon>
        <taxon>Aquilegia</taxon>
    </lineage>
</organism>
<protein>
    <recommendedName>
        <fullName evidence="1">At1g61320/AtMIF1 LRR domain-containing protein</fullName>
    </recommendedName>
</protein>
<sequence length="492" mass="55791">MVKRKRTQRQHFHARTRTVYTKFGLWEVDKIIEAMESRNLINRRTDIFSKCAIFENNKNMVDHISILPDDVLQYIISMLTMRKGASTCILSSRWRNLWSSSVSCLNFDAGARINSLRICYFLGKESTSDIDQWVDLAAAQGVHELIIDLDLTKFGLVHNPTKLYKFPFGIFANGNGSTLMHLHLEACVFKLPQDFKSFNSLLSLSLERTSLTREDLRNILSNCSSLEWLSIRHCQLHTTSLKFEAPSLHLKHLAIIGCYNSPEIEVEAINLISFEYEGRAAKISFKNGSRVVNSYLGFSHEVTLNGVSYALNKLSSNLPCLETLFLTRVPSTSEENILPAKLPTFTNLKLLVFSVLTESRRNLLELISLLGVCPSLQKLELDLFVSCESEDVQTKVSGNSGSFHGNLKEIDIYGFRGYQNEIELAKCLLKYAHALEKMGLYTNIPRFYCGSGEWTLYQKIERAAGIPLNEVRKLLQKEALSTTRLIISSGHL</sequence>
<name>A0A2G5CTK5_AQUCA</name>
<proteinExistence type="predicted"/>
<dbReference type="Pfam" id="PF23622">
    <property type="entry name" value="LRR_At1g61320_AtMIF1"/>
    <property type="match status" value="1"/>
</dbReference>
<dbReference type="InterPro" id="IPR036047">
    <property type="entry name" value="F-box-like_dom_sf"/>
</dbReference>
<evidence type="ECO:0000313" key="2">
    <source>
        <dbReference type="EMBL" id="PIA34598.1"/>
    </source>
</evidence>
<dbReference type="SUPFAM" id="SSF81383">
    <property type="entry name" value="F-box domain"/>
    <property type="match status" value="1"/>
</dbReference>
<evidence type="ECO:0000313" key="3">
    <source>
        <dbReference type="Proteomes" id="UP000230069"/>
    </source>
</evidence>
<dbReference type="InterPro" id="IPR055357">
    <property type="entry name" value="LRR_At1g61320_AtMIF1"/>
</dbReference>
<keyword evidence="3" id="KW-1185">Reference proteome</keyword>
<dbReference type="Proteomes" id="UP000230069">
    <property type="component" value="Unassembled WGS sequence"/>
</dbReference>
<dbReference type="EMBL" id="KZ305054">
    <property type="protein sequence ID" value="PIA34598.1"/>
    <property type="molecule type" value="Genomic_DNA"/>
</dbReference>
<gene>
    <name evidence="2" type="ORF">AQUCO_03700113v1</name>
</gene>
<dbReference type="PANTHER" id="PTHR34145:SF68">
    <property type="entry name" value="FBD DOMAIN-CONTAINING PROTEIN"/>
    <property type="match status" value="1"/>
</dbReference>
<dbReference type="OrthoDB" id="1932213at2759"/>
<evidence type="ECO:0000259" key="1">
    <source>
        <dbReference type="Pfam" id="PF23622"/>
    </source>
</evidence>
<dbReference type="SUPFAM" id="SSF52047">
    <property type="entry name" value="RNI-like"/>
    <property type="match status" value="1"/>
</dbReference>
<dbReference type="PANTHER" id="PTHR34145">
    <property type="entry name" value="OS02G0105600 PROTEIN"/>
    <property type="match status" value="1"/>
</dbReference>
<dbReference type="InterPro" id="IPR053772">
    <property type="entry name" value="At1g61320/At1g61330-like"/>
</dbReference>
<feature type="domain" description="At1g61320/AtMIF1 LRR" evidence="1">
    <location>
        <begin position="110"/>
        <end position="449"/>
    </location>
</feature>